<proteinExistence type="predicted"/>
<evidence type="ECO:0000313" key="1">
    <source>
        <dbReference type="EMBL" id="MPC68811.1"/>
    </source>
</evidence>
<comment type="caution">
    <text evidence="1">The sequence shown here is derived from an EMBL/GenBank/DDBJ whole genome shotgun (WGS) entry which is preliminary data.</text>
</comment>
<dbReference type="Proteomes" id="UP000324222">
    <property type="component" value="Unassembled WGS sequence"/>
</dbReference>
<evidence type="ECO:0000313" key="2">
    <source>
        <dbReference type="Proteomes" id="UP000324222"/>
    </source>
</evidence>
<accession>A0A5B7H841</accession>
<organism evidence="1 2">
    <name type="scientific">Portunus trituberculatus</name>
    <name type="common">Swimming crab</name>
    <name type="synonym">Neptunus trituberculatus</name>
    <dbReference type="NCBI Taxonomy" id="210409"/>
    <lineage>
        <taxon>Eukaryota</taxon>
        <taxon>Metazoa</taxon>
        <taxon>Ecdysozoa</taxon>
        <taxon>Arthropoda</taxon>
        <taxon>Crustacea</taxon>
        <taxon>Multicrustacea</taxon>
        <taxon>Malacostraca</taxon>
        <taxon>Eumalacostraca</taxon>
        <taxon>Eucarida</taxon>
        <taxon>Decapoda</taxon>
        <taxon>Pleocyemata</taxon>
        <taxon>Brachyura</taxon>
        <taxon>Eubrachyura</taxon>
        <taxon>Portunoidea</taxon>
        <taxon>Portunidae</taxon>
        <taxon>Portuninae</taxon>
        <taxon>Portunus</taxon>
    </lineage>
</organism>
<protein>
    <submittedName>
        <fullName evidence="1">Uncharacterized protein</fullName>
    </submittedName>
</protein>
<keyword evidence="2" id="KW-1185">Reference proteome</keyword>
<dbReference type="AlphaFoldDB" id="A0A5B7H841"/>
<reference evidence="1 2" key="1">
    <citation type="submission" date="2019-05" db="EMBL/GenBank/DDBJ databases">
        <title>Another draft genome of Portunus trituberculatus and its Hox gene families provides insights of decapod evolution.</title>
        <authorList>
            <person name="Jeong J.-H."/>
            <person name="Song I."/>
            <person name="Kim S."/>
            <person name="Choi T."/>
            <person name="Kim D."/>
            <person name="Ryu S."/>
            <person name="Kim W."/>
        </authorList>
    </citation>
    <scope>NUCLEOTIDE SEQUENCE [LARGE SCALE GENOMIC DNA]</scope>
    <source>
        <tissue evidence="1">Muscle</tissue>
    </source>
</reference>
<sequence length="143" mass="15859">MRTAAIVPVWFTYGEGGGGYRGATAVSSNLHLSGQAMTHWHQACAWDAQYVVGDRVWLYNPRKKRGLALKLQSISKGALHGSIPRHHMDDEARHPGWCTIKRFLGTAEADCTGRVVSRAKWSLSNDLTRKILAVYVSILIRAT</sequence>
<gene>
    <name evidence="1" type="ORF">E2C01_063021</name>
</gene>
<name>A0A5B7H841_PORTR</name>
<dbReference type="EMBL" id="VSRR010028417">
    <property type="protein sequence ID" value="MPC68811.1"/>
    <property type="molecule type" value="Genomic_DNA"/>
</dbReference>